<dbReference type="EMBL" id="ML121527">
    <property type="protein sequence ID" value="RPB29294.1"/>
    <property type="molecule type" value="Genomic_DNA"/>
</dbReference>
<dbReference type="GO" id="GO:0016567">
    <property type="term" value="P:protein ubiquitination"/>
    <property type="evidence" value="ECO:0007669"/>
    <property type="project" value="TreeGrafter"/>
</dbReference>
<evidence type="ECO:0000256" key="2">
    <source>
        <dbReference type="SAM" id="Phobius"/>
    </source>
</evidence>
<keyword evidence="2" id="KW-1133">Transmembrane helix</keyword>
<organism evidence="3 4">
    <name type="scientific">Terfezia boudieri ATCC MYA-4762</name>
    <dbReference type="NCBI Taxonomy" id="1051890"/>
    <lineage>
        <taxon>Eukaryota</taxon>
        <taxon>Fungi</taxon>
        <taxon>Dikarya</taxon>
        <taxon>Ascomycota</taxon>
        <taxon>Pezizomycotina</taxon>
        <taxon>Pezizomycetes</taxon>
        <taxon>Pezizales</taxon>
        <taxon>Pezizaceae</taxon>
        <taxon>Terfezia</taxon>
    </lineage>
</organism>
<feature type="transmembrane region" description="Helical" evidence="2">
    <location>
        <begin position="332"/>
        <end position="353"/>
    </location>
</feature>
<evidence type="ECO:0000256" key="1">
    <source>
        <dbReference type="SAM" id="MobiDB-lite"/>
    </source>
</evidence>
<dbReference type="PANTHER" id="PTHR22696">
    <property type="entry name" value="E3 UBIQUITIN-PROTEIN LIGASE RNF26"/>
    <property type="match status" value="1"/>
</dbReference>
<keyword evidence="2" id="KW-0472">Membrane</keyword>
<feature type="compositionally biased region" description="Acidic residues" evidence="1">
    <location>
        <begin position="663"/>
        <end position="683"/>
    </location>
</feature>
<sequence length="978" mass="106502">MSTPFTSPSPSSLLVPSTTATPLSTSPPNLNWFLKMAGYDGAAPTYTAPSTAPPGIGVAEAAAAVVAEIAEEAAAGAGQHLEATMTTTAVDRFGEGDGLGMGTLSRSTTGGGFSFGNRGNRGFRGIGNVFNYLTSSWALLCIFMAILLNRTLLYASLRRPTRLNWKMRLAIRIIPIVFFLSHIRSTLYALRCQTSPHLALEAYPLAASIPYNFDEDRGGFLYVLSRILTPWLPTSESDPEVCQAFGMLPPPGAPNGWTPTGSLTILWPLYRTISIALFLSTFSHALQGPTSAGTAIPSTSSDTGLTLFEDSLAFAEAEALVDPRSGNVSPEVLYIALISALAHLTANIIGVLVEDQPGGIRPRGVATVGRYRLITTGIWGVAFLGGFTWVLWRGGAKVLGFPSVCVVGFIPHLMVMAGIAICGAIYLLAALFSALAPPPRRGLEGLIGEQDNDLFISPAQFDGAADEFPAHRGYFDFSNLQANITLSTLTISWSEDFYTSLLKLGFQCLTAASEATYLNEGAPLRVPGLTWLERERIRVLERQRKWDVEKKALENCQVGDAEVAMFANIDNKKGYGNEKKEIKGWMVGLPRDYAVGAGGEGGNGDMANERSRGRKRRKLGNGRAKRWVGAVDFVRGLVGVLGIWVVRGVLRVGKKIGVLSGEEPGEMGDGDEESKEWEDKDDTENDLDEAAMQILGENWVDGEKDEEHRKRLYEAFLQAKTLLPQEEDDSGEYIPWRSSDDDRDSSSTVTTTSYSSSLPHSSSSYSYRSRSMTPTLETPCPPSRWGNRHTTTLSVDSVLDDKDDNHDDEDGDDDDTGSSQLQYLAVLLNPQTPEQRSLARIMSSHLAAPRGKHVTRRSALAHNQEEEVTLERLILQRRRGVGGGVGPGVSAGDGRGEGEGWGLCVVCQMGPRTVVVWPCKCLALCEECRVIEFMRFRWGSCMIRDFLPFLFLYFGEGIDGLWVCMRVVLLGGFWLLLL</sequence>
<dbReference type="Proteomes" id="UP000267821">
    <property type="component" value="Unassembled WGS sequence"/>
</dbReference>
<evidence type="ECO:0000313" key="4">
    <source>
        <dbReference type="Proteomes" id="UP000267821"/>
    </source>
</evidence>
<evidence type="ECO:0000313" key="3">
    <source>
        <dbReference type="EMBL" id="RPB29294.1"/>
    </source>
</evidence>
<accession>A0A3N4M292</accession>
<keyword evidence="4" id="KW-1185">Reference proteome</keyword>
<feature type="transmembrane region" description="Helical" evidence="2">
    <location>
        <begin position="169"/>
        <end position="190"/>
    </location>
</feature>
<feature type="region of interest" description="Disordered" evidence="1">
    <location>
        <begin position="660"/>
        <end position="683"/>
    </location>
</feature>
<dbReference type="GO" id="GO:0061630">
    <property type="term" value="F:ubiquitin protein ligase activity"/>
    <property type="evidence" value="ECO:0007669"/>
    <property type="project" value="TreeGrafter"/>
</dbReference>
<dbReference type="PANTHER" id="PTHR22696:SF1">
    <property type="entry name" value="E3 UBIQUITIN-PROTEIN LIGASE RNF26"/>
    <property type="match status" value="1"/>
</dbReference>
<dbReference type="STRING" id="1051890.A0A3N4M292"/>
<protein>
    <submittedName>
        <fullName evidence="3">Uncharacterized protein</fullName>
    </submittedName>
</protein>
<reference evidence="3 4" key="1">
    <citation type="journal article" date="2018" name="Nat. Ecol. Evol.">
        <title>Pezizomycetes genomes reveal the molecular basis of ectomycorrhizal truffle lifestyle.</title>
        <authorList>
            <person name="Murat C."/>
            <person name="Payen T."/>
            <person name="Noel B."/>
            <person name="Kuo A."/>
            <person name="Morin E."/>
            <person name="Chen J."/>
            <person name="Kohler A."/>
            <person name="Krizsan K."/>
            <person name="Balestrini R."/>
            <person name="Da Silva C."/>
            <person name="Montanini B."/>
            <person name="Hainaut M."/>
            <person name="Levati E."/>
            <person name="Barry K.W."/>
            <person name="Belfiori B."/>
            <person name="Cichocki N."/>
            <person name="Clum A."/>
            <person name="Dockter R.B."/>
            <person name="Fauchery L."/>
            <person name="Guy J."/>
            <person name="Iotti M."/>
            <person name="Le Tacon F."/>
            <person name="Lindquist E.A."/>
            <person name="Lipzen A."/>
            <person name="Malagnac F."/>
            <person name="Mello A."/>
            <person name="Molinier V."/>
            <person name="Miyauchi S."/>
            <person name="Poulain J."/>
            <person name="Riccioni C."/>
            <person name="Rubini A."/>
            <person name="Sitrit Y."/>
            <person name="Splivallo R."/>
            <person name="Traeger S."/>
            <person name="Wang M."/>
            <person name="Zifcakova L."/>
            <person name="Wipf D."/>
            <person name="Zambonelli A."/>
            <person name="Paolocci F."/>
            <person name="Nowrousian M."/>
            <person name="Ottonello S."/>
            <person name="Baldrian P."/>
            <person name="Spatafora J.W."/>
            <person name="Henrissat B."/>
            <person name="Nagy L.G."/>
            <person name="Aury J.M."/>
            <person name="Wincker P."/>
            <person name="Grigoriev I.V."/>
            <person name="Bonfante P."/>
            <person name="Martin F.M."/>
        </authorList>
    </citation>
    <scope>NUCLEOTIDE SEQUENCE [LARGE SCALE GENOMIC DNA]</scope>
    <source>
        <strain evidence="3 4">ATCC MYA-4762</strain>
    </source>
</reference>
<dbReference type="GO" id="GO:0006511">
    <property type="term" value="P:ubiquitin-dependent protein catabolic process"/>
    <property type="evidence" value="ECO:0007669"/>
    <property type="project" value="TreeGrafter"/>
</dbReference>
<dbReference type="AlphaFoldDB" id="A0A3N4M292"/>
<feature type="compositionally biased region" description="Low complexity" evidence="1">
    <location>
        <begin position="746"/>
        <end position="775"/>
    </location>
</feature>
<keyword evidence="2" id="KW-0812">Transmembrane</keyword>
<dbReference type="OrthoDB" id="66726at2759"/>
<gene>
    <name evidence="3" type="ORF">L211DRAFT_986</name>
</gene>
<dbReference type="InParanoid" id="A0A3N4M292"/>
<name>A0A3N4M292_9PEZI</name>
<feature type="region of interest" description="Disordered" evidence="1">
    <location>
        <begin position="599"/>
        <end position="618"/>
    </location>
</feature>
<proteinExistence type="predicted"/>
<feature type="transmembrane region" description="Helical" evidence="2">
    <location>
        <begin position="373"/>
        <end position="392"/>
    </location>
</feature>
<feature type="compositionally biased region" description="Acidic residues" evidence="1">
    <location>
        <begin position="806"/>
        <end position="816"/>
    </location>
</feature>
<feature type="transmembrane region" description="Helical" evidence="2">
    <location>
        <begin position="129"/>
        <end position="148"/>
    </location>
</feature>
<feature type="transmembrane region" description="Helical" evidence="2">
    <location>
        <begin position="412"/>
        <end position="436"/>
    </location>
</feature>
<feature type="region of interest" description="Disordered" evidence="1">
    <location>
        <begin position="1"/>
        <end position="22"/>
    </location>
</feature>
<feature type="region of interest" description="Disordered" evidence="1">
    <location>
        <begin position="727"/>
        <end position="818"/>
    </location>
</feature>